<protein>
    <submittedName>
        <fullName evidence="2">Proteasome subunit beta type 1</fullName>
    </submittedName>
</protein>
<reference evidence="2" key="2">
    <citation type="journal article" date="2015" name="Data Brief">
        <title>Shoot transcriptome of the giant reed, Arundo donax.</title>
        <authorList>
            <person name="Barrero R.A."/>
            <person name="Guerrero F.D."/>
            <person name="Moolhuijzen P."/>
            <person name="Goolsby J.A."/>
            <person name="Tidwell J."/>
            <person name="Bellgard S.E."/>
            <person name="Bellgard M.I."/>
        </authorList>
    </citation>
    <scope>NUCLEOTIDE SEQUENCE</scope>
    <source>
        <tissue evidence="2">Shoot tissue taken approximately 20 cm above the soil surface</tissue>
    </source>
</reference>
<keyword evidence="2" id="KW-0647">Proteasome</keyword>
<feature type="region of interest" description="Disordered" evidence="1">
    <location>
        <begin position="22"/>
        <end position="45"/>
    </location>
</feature>
<dbReference type="EMBL" id="GBRH01182561">
    <property type="protein sequence ID" value="JAE15335.1"/>
    <property type="molecule type" value="Transcribed_RNA"/>
</dbReference>
<reference evidence="2" key="1">
    <citation type="submission" date="2014-09" db="EMBL/GenBank/DDBJ databases">
        <authorList>
            <person name="Magalhaes I.L.F."/>
            <person name="Oliveira U."/>
            <person name="Santos F.R."/>
            <person name="Vidigal T.H.D.A."/>
            <person name="Brescovit A.D."/>
            <person name="Santos A.J."/>
        </authorList>
    </citation>
    <scope>NUCLEOTIDE SEQUENCE</scope>
    <source>
        <tissue evidence="2">Shoot tissue taken approximately 20 cm above the soil surface</tissue>
    </source>
</reference>
<evidence type="ECO:0000313" key="2">
    <source>
        <dbReference type="EMBL" id="JAE15335.1"/>
    </source>
</evidence>
<name>A0A0A9FR77_ARUDO</name>
<proteinExistence type="predicted"/>
<accession>A0A0A9FR77</accession>
<dbReference type="GO" id="GO:0000502">
    <property type="term" value="C:proteasome complex"/>
    <property type="evidence" value="ECO:0007669"/>
    <property type="project" value="UniProtKB-KW"/>
</dbReference>
<dbReference type="AlphaFoldDB" id="A0A0A9FR77"/>
<evidence type="ECO:0000256" key="1">
    <source>
        <dbReference type="SAM" id="MobiDB-lite"/>
    </source>
</evidence>
<organism evidence="2">
    <name type="scientific">Arundo donax</name>
    <name type="common">Giant reed</name>
    <name type="synonym">Donax arundinaceus</name>
    <dbReference type="NCBI Taxonomy" id="35708"/>
    <lineage>
        <taxon>Eukaryota</taxon>
        <taxon>Viridiplantae</taxon>
        <taxon>Streptophyta</taxon>
        <taxon>Embryophyta</taxon>
        <taxon>Tracheophyta</taxon>
        <taxon>Spermatophyta</taxon>
        <taxon>Magnoliopsida</taxon>
        <taxon>Liliopsida</taxon>
        <taxon>Poales</taxon>
        <taxon>Poaceae</taxon>
        <taxon>PACMAD clade</taxon>
        <taxon>Arundinoideae</taxon>
        <taxon>Arundineae</taxon>
        <taxon>Arundo</taxon>
    </lineage>
</organism>
<sequence length="67" mass="6982">MTTISNLSPVYMSRSVADAKTSFTRSTASDSDKGVTASRAGSSRGLGDFNWLSRTGIINVAPVPCAL</sequence>